<dbReference type="AlphaFoldDB" id="A0AAW1D9L9"/>
<keyword evidence="4" id="KW-0677">Repeat</keyword>
<feature type="domain" description="Neuron-derived neurotrophic factor first Fn(III)" evidence="6">
    <location>
        <begin position="72"/>
        <end position="166"/>
    </location>
</feature>
<evidence type="ECO:0000256" key="5">
    <source>
        <dbReference type="ARBA" id="ARBA00023180"/>
    </source>
</evidence>
<dbReference type="InterPro" id="IPR019326">
    <property type="entry name" value="NDNF"/>
</dbReference>
<dbReference type="GO" id="GO:0005576">
    <property type="term" value="C:extracellular region"/>
    <property type="evidence" value="ECO:0007669"/>
    <property type="project" value="UniProtKB-SubCell"/>
</dbReference>
<evidence type="ECO:0000259" key="7">
    <source>
        <dbReference type="Pfam" id="PF19433"/>
    </source>
</evidence>
<dbReference type="PANTHER" id="PTHR14619">
    <property type="entry name" value="NEURON-DERIVED NEUROTROPHIC FACTOR"/>
    <property type="match status" value="1"/>
</dbReference>
<evidence type="ECO:0000256" key="3">
    <source>
        <dbReference type="ARBA" id="ARBA00022729"/>
    </source>
</evidence>
<keyword evidence="5" id="KW-0325">Glycoprotein</keyword>
<dbReference type="Pfam" id="PF10179">
    <property type="entry name" value="NDNF"/>
    <property type="match status" value="1"/>
</dbReference>
<dbReference type="Pfam" id="PF19433">
    <property type="entry name" value="NDNF_C"/>
    <property type="match status" value="1"/>
</dbReference>
<evidence type="ECO:0000256" key="4">
    <source>
        <dbReference type="ARBA" id="ARBA00022737"/>
    </source>
</evidence>
<keyword evidence="9" id="KW-1185">Reference proteome</keyword>
<protein>
    <recommendedName>
        <fullName evidence="10">Protein NDNF</fullName>
    </recommendedName>
</protein>
<comment type="subcellular location">
    <subcellularLocation>
        <location evidence="1">Secreted</location>
    </subcellularLocation>
</comment>
<evidence type="ECO:0008006" key="10">
    <source>
        <dbReference type="Google" id="ProtNLM"/>
    </source>
</evidence>
<organism evidence="8 9">
    <name type="scientific">Rhynocoris fuscipes</name>
    <dbReference type="NCBI Taxonomy" id="488301"/>
    <lineage>
        <taxon>Eukaryota</taxon>
        <taxon>Metazoa</taxon>
        <taxon>Ecdysozoa</taxon>
        <taxon>Arthropoda</taxon>
        <taxon>Hexapoda</taxon>
        <taxon>Insecta</taxon>
        <taxon>Pterygota</taxon>
        <taxon>Neoptera</taxon>
        <taxon>Paraneoptera</taxon>
        <taxon>Hemiptera</taxon>
        <taxon>Heteroptera</taxon>
        <taxon>Panheteroptera</taxon>
        <taxon>Cimicomorpha</taxon>
        <taxon>Reduviidae</taxon>
        <taxon>Harpactorinae</taxon>
        <taxon>Harpactorini</taxon>
        <taxon>Rhynocoris</taxon>
    </lineage>
</organism>
<evidence type="ECO:0000256" key="1">
    <source>
        <dbReference type="ARBA" id="ARBA00004613"/>
    </source>
</evidence>
<dbReference type="PANTHER" id="PTHR14619:SF3">
    <property type="entry name" value="PROTEIN NDNF"/>
    <property type="match status" value="1"/>
</dbReference>
<keyword evidence="3" id="KW-0732">Signal</keyword>
<feature type="domain" description="Protein NDNF C-terminal" evidence="7">
    <location>
        <begin position="249"/>
        <end position="410"/>
    </location>
</feature>
<reference evidence="8 9" key="1">
    <citation type="submission" date="2022-12" db="EMBL/GenBank/DDBJ databases">
        <title>Chromosome-level genome assembly of true bugs.</title>
        <authorList>
            <person name="Ma L."/>
            <person name="Li H."/>
        </authorList>
    </citation>
    <scope>NUCLEOTIDE SEQUENCE [LARGE SCALE GENOMIC DNA]</scope>
    <source>
        <strain evidence="8">Lab_2022b</strain>
    </source>
</reference>
<gene>
    <name evidence="8" type="ORF">O3M35_007444</name>
</gene>
<dbReference type="EMBL" id="JAPXFL010000004">
    <property type="protein sequence ID" value="KAK9507628.1"/>
    <property type="molecule type" value="Genomic_DNA"/>
</dbReference>
<comment type="caution">
    <text evidence="8">The sequence shown here is derived from an EMBL/GenBank/DDBJ whole genome shotgun (WGS) entry which is preliminary data.</text>
</comment>
<dbReference type="Proteomes" id="UP001461498">
    <property type="component" value="Unassembled WGS sequence"/>
</dbReference>
<evidence type="ECO:0000259" key="6">
    <source>
        <dbReference type="Pfam" id="PF10179"/>
    </source>
</evidence>
<proteinExistence type="predicted"/>
<accession>A0AAW1D9L9</accession>
<evidence type="ECO:0000313" key="9">
    <source>
        <dbReference type="Proteomes" id="UP001461498"/>
    </source>
</evidence>
<dbReference type="InterPro" id="IPR055271">
    <property type="entry name" value="NDNF_Fn(III)_1"/>
</dbReference>
<dbReference type="InterPro" id="IPR045805">
    <property type="entry name" value="NDNF_C"/>
</dbReference>
<evidence type="ECO:0000256" key="2">
    <source>
        <dbReference type="ARBA" id="ARBA00022525"/>
    </source>
</evidence>
<sequence>MSKDGGTWEKLDGAPKTYQKQYASRGLYIVKVHSPEDEGFVQIHATFLAPLSELRPSAKMIVTSRRPKGQLAIRWPPSPIDPQSMSYILVVNPLAPTKTLCTAIREKDGIYPINSWRSGRPPRHDILIENAGSRTSTIVSGLKIDHDYFLELYCVNNETNVTYLYSEEKARYQRAKPIPLREGKISTANIRRLDGRVTFRYKVRKTEEPGGKLEWWVLACGRGISVDAQIRHKRKSLLPRTRVTGYGRLTMENVVPGSTYILRVNASDPEILAKVTAIQVSAGMHGLREPMLPENRAVHEFRSLRSCRSITVGWHPAHGRNIQYCVVAKEVTKQNQFFPIPDQCSLLQRIRRVDYHVLQCLPPQTSNLTHILTKDVNNLKPGRLYDIQVIVKSDKSKILSYNVIRVRTKAGHCTRN</sequence>
<name>A0AAW1D9L9_9HEMI</name>
<keyword evidence="2" id="KW-0964">Secreted</keyword>
<evidence type="ECO:0000313" key="8">
    <source>
        <dbReference type="EMBL" id="KAK9507628.1"/>
    </source>
</evidence>